<dbReference type="NCBIfam" id="TIGR01448">
    <property type="entry name" value="recD_rel"/>
    <property type="match status" value="1"/>
</dbReference>
<evidence type="ECO:0000259" key="5">
    <source>
        <dbReference type="Pfam" id="PF14490"/>
    </source>
</evidence>
<dbReference type="InterPro" id="IPR050534">
    <property type="entry name" value="Coronavir_polyprotein_1ab"/>
</dbReference>
<dbReference type="Gene3D" id="3.40.50.300">
    <property type="entry name" value="P-loop containing nucleotide triphosphate hydrolases"/>
    <property type="match status" value="2"/>
</dbReference>
<dbReference type="Gene3D" id="2.30.30.940">
    <property type="match status" value="1"/>
</dbReference>
<dbReference type="Pfam" id="PF13245">
    <property type="entry name" value="AAA_19"/>
    <property type="match status" value="1"/>
</dbReference>
<dbReference type="InterPro" id="IPR006345">
    <property type="entry name" value="RecD2"/>
</dbReference>
<dbReference type="SUPFAM" id="SSF52540">
    <property type="entry name" value="P-loop containing nucleoside triphosphate hydrolases"/>
    <property type="match status" value="2"/>
</dbReference>
<reference evidence="8 9" key="1">
    <citation type="submission" date="2011-03" db="EMBL/GenBank/DDBJ databases">
        <title>The Genome Sequence of Gemella haemolysans M341.</title>
        <authorList>
            <consortium name="The Broad Institute Genome Sequencing Platform"/>
            <consortium name="The Broad Institute Genome Sequencing Center for Infectious Disease"/>
            <person name="Earl A."/>
            <person name="Ward D."/>
            <person name="Feldgarden M."/>
            <person name="Gevers D."/>
            <person name="Sibley C.D."/>
            <person name="Field T.R."/>
            <person name="Grinwis M."/>
            <person name="Eshaghurshan C.S."/>
            <person name="Surette M.G."/>
            <person name="Young S.K."/>
            <person name="Zeng Q."/>
            <person name="Gargeya S."/>
            <person name="Fitzgerald M."/>
            <person name="Haas B."/>
            <person name="Abouelleil A."/>
            <person name="Alvarado L."/>
            <person name="Arachchi H.M."/>
            <person name="Berlin A."/>
            <person name="Brown A."/>
            <person name="Chapman S.B."/>
            <person name="Chen Z."/>
            <person name="Dunbar C."/>
            <person name="Freedman E."/>
            <person name="Gearin G."/>
            <person name="Gellesch M."/>
            <person name="Goldberg J."/>
            <person name="Griggs A."/>
            <person name="Gujja S."/>
            <person name="Heilman E.R."/>
            <person name="Heiman D."/>
            <person name="Howarth C."/>
            <person name="Larson L."/>
            <person name="Lui A."/>
            <person name="MacDonald P.J.P."/>
            <person name="Mehta T."/>
            <person name="Montmayeur A."/>
            <person name="Murphy C."/>
            <person name="Neiman D."/>
            <person name="Pearson M."/>
            <person name="Priest M."/>
            <person name="Roberts A."/>
            <person name="Saif S."/>
            <person name="Shea T."/>
            <person name="Shenoy N."/>
            <person name="Sisk P."/>
            <person name="Stolte C."/>
            <person name="Sykes S."/>
            <person name="White J."/>
            <person name="Yandava C."/>
            <person name="Wortman J."/>
            <person name="Nusbaum C."/>
            <person name="Birren B."/>
        </authorList>
    </citation>
    <scope>NUCLEOTIDE SEQUENCE [LARGE SCALE GENOMIC DNA]</scope>
    <source>
        <strain evidence="8 9">M341</strain>
    </source>
</reference>
<dbReference type="GO" id="GO:0043139">
    <property type="term" value="F:5'-3' DNA helicase activity"/>
    <property type="evidence" value="ECO:0007669"/>
    <property type="project" value="UniProtKB-UniRule"/>
</dbReference>
<dbReference type="InterPro" id="IPR041451">
    <property type="entry name" value="RecD2_SH13"/>
</dbReference>
<dbReference type="GO" id="GO:0009338">
    <property type="term" value="C:exodeoxyribonuclease V complex"/>
    <property type="evidence" value="ECO:0007669"/>
    <property type="project" value="TreeGrafter"/>
</dbReference>
<dbReference type="Pfam" id="PF13538">
    <property type="entry name" value="UvrD_C_2"/>
    <property type="match status" value="1"/>
</dbReference>
<dbReference type="Pfam" id="PF14490">
    <property type="entry name" value="HHH_RecD2"/>
    <property type="match status" value="1"/>
</dbReference>
<keyword evidence="2 3" id="KW-0067">ATP-binding</keyword>
<keyword evidence="3 8" id="KW-0347">Helicase</keyword>
<feature type="domain" description="ATP-dependent RecD2 DNA helicase-like helix-hairpin-helix" evidence="5">
    <location>
        <begin position="148"/>
        <end position="238"/>
    </location>
</feature>
<dbReference type="GO" id="GO:0005524">
    <property type="term" value="F:ATP binding"/>
    <property type="evidence" value="ECO:0007669"/>
    <property type="project" value="UniProtKB-UniRule"/>
</dbReference>
<comment type="function">
    <text evidence="3">DNA-dependent ATPase and ATP-dependent 5'-3' DNA helicase. Has no activity on blunt DNA or DNA with 3'-overhangs, requires at least 10 bases of 5'-ssDNA for helicase activity.</text>
</comment>
<comment type="catalytic activity">
    <reaction evidence="3">
        <text>ATP + H2O = ADP + phosphate + H(+)</text>
        <dbReference type="Rhea" id="RHEA:13065"/>
        <dbReference type="ChEBI" id="CHEBI:15377"/>
        <dbReference type="ChEBI" id="CHEBI:15378"/>
        <dbReference type="ChEBI" id="CHEBI:30616"/>
        <dbReference type="ChEBI" id="CHEBI:43474"/>
        <dbReference type="ChEBI" id="CHEBI:456216"/>
        <dbReference type="EC" id="5.6.2.3"/>
    </reaction>
</comment>
<organism evidence="8 9">
    <name type="scientific">Gemella haemolysans M341</name>
    <dbReference type="NCBI Taxonomy" id="562981"/>
    <lineage>
        <taxon>Bacteria</taxon>
        <taxon>Bacillati</taxon>
        <taxon>Bacillota</taxon>
        <taxon>Bacilli</taxon>
        <taxon>Bacillales</taxon>
        <taxon>Gemellaceae</taxon>
        <taxon>Gemella</taxon>
    </lineage>
</organism>
<dbReference type="CDD" id="cd17933">
    <property type="entry name" value="DEXSc_RecD-like"/>
    <property type="match status" value="1"/>
</dbReference>
<feature type="domain" description="ATP-dependent RecD2 DNA helicase SH3" evidence="6">
    <location>
        <begin position="579"/>
        <end position="638"/>
    </location>
</feature>
<evidence type="ECO:0000259" key="6">
    <source>
        <dbReference type="Pfam" id="PF18335"/>
    </source>
</evidence>
<dbReference type="EMBL" id="ACRO01000003">
    <property type="protein sequence ID" value="EGF87314.1"/>
    <property type="molecule type" value="Genomic_DNA"/>
</dbReference>
<evidence type="ECO:0000259" key="4">
    <source>
        <dbReference type="Pfam" id="PF13538"/>
    </source>
</evidence>
<dbReference type="GO" id="GO:0016787">
    <property type="term" value="F:hydrolase activity"/>
    <property type="evidence" value="ECO:0007669"/>
    <property type="project" value="UniProtKB-KW"/>
</dbReference>
<keyword evidence="3" id="KW-0378">Hydrolase</keyword>
<evidence type="ECO:0000313" key="8">
    <source>
        <dbReference type="EMBL" id="EGF87314.1"/>
    </source>
</evidence>
<keyword evidence="3" id="KW-0238">DNA-binding</keyword>
<dbReference type="Gene3D" id="1.10.10.2220">
    <property type="match status" value="1"/>
</dbReference>
<evidence type="ECO:0000313" key="9">
    <source>
        <dbReference type="Proteomes" id="UP000004773"/>
    </source>
</evidence>
<comment type="similarity">
    <text evidence="3">Belongs to the RecD family. RecD2 subfamily.</text>
</comment>
<dbReference type="GO" id="GO:0003677">
    <property type="term" value="F:DNA binding"/>
    <property type="evidence" value="ECO:0007669"/>
    <property type="project" value="UniProtKB-UniRule"/>
</dbReference>
<name>A0AA87B8C6_9BACL</name>
<dbReference type="InterPro" id="IPR027417">
    <property type="entry name" value="P-loop_NTPase"/>
</dbReference>
<comment type="caution">
    <text evidence="8">The sequence shown here is derived from an EMBL/GenBank/DDBJ whole genome shotgun (WGS) entry which is preliminary data.</text>
</comment>
<keyword evidence="3" id="KW-0413">Isomerase</keyword>
<evidence type="ECO:0000256" key="1">
    <source>
        <dbReference type="ARBA" id="ARBA00022741"/>
    </source>
</evidence>
<dbReference type="Pfam" id="PF23139">
    <property type="entry name" value="OB_YrrC"/>
    <property type="match status" value="1"/>
</dbReference>
<evidence type="ECO:0000259" key="7">
    <source>
        <dbReference type="Pfam" id="PF23139"/>
    </source>
</evidence>
<proteinExistence type="inferred from homology"/>
<dbReference type="InterPro" id="IPR029493">
    <property type="entry name" value="RecD2-like_HHH"/>
</dbReference>
<evidence type="ECO:0000256" key="2">
    <source>
        <dbReference type="ARBA" id="ARBA00022840"/>
    </source>
</evidence>
<protein>
    <recommendedName>
        <fullName evidence="3">ATP-dependent RecD2 DNA helicase</fullName>
        <ecNumber evidence="3">5.6.2.3</ecNumber>
    </recommendedName>
    <alternativeName>
        <fullName evidence="3">DNA 5'-3' helicase subunit RecD2</fullName>
    </alternativeName>
</protein>
<dbReference type="Proteomes" id="UP000004773">
    <property type="component" value="Unassembled WGS sequence"/>
</dbReference>
<dbReference type="InterPro" id="IPR055446">
    <property type="entry name" value="RecD2_N_OB"/>
</dbReference>
<keyword evidence="1 3" id="KW-0547">Nucleotide-binding</keyword>
<feature type="domain" description="ATP-dependent RecD2 DNA helicase OB-fold" evidence="7">
    <location>
        <begin position="1"/>
        <end position="77"/>
    </location>
</feature>
<dbReference type="PANTHER" id="PTHR43788">
    <property type="entry name" value="DNA2/NAM7 HELICASE FAMILY MEMBER"/>
    <property type="match status" value="1"/>
</dbReference>
<dbReference type="GO" id="GO:0017116">
    <property type="term" value="F:single-stranded DNA helicase activity"/>
    <property type="evidence" value="ECO:0007669"/>
    <property type="project" value="TreeGrafter"/>
</dbReference>
<dbReference type="AlphaFoldDB" id="A0AA87B8C6"/>
<dbReference type="PANTHER" id="PTHR43788:SF6">
    <property type="entry name" value="DNA HELICASE B"/>
    <property type="match status" value="1"/>
</dbReference>
<dbReference type="RefSeq" id="WP_003146007.1">
    <property type="nucleotide sequence ID" value="NZ_GL883582.1"/>
</dbReference>
<dbReference type="GO" id="GO:0006310">
    <property type="term" value="P:DNA recombination"/>
    <property type="evidence" value="ECO:0007669"/>
    <property type="project" value="InterPro"/>
</dbReference>
<sequence length="778" mass="89377">MQTVEGYLNKIIFHNKENNYYILSIFLNDQYDFAEGDYLSVVGTFNDFDFVEDELYSFKGEIVQHRKYGTQLSAIVVEPVIEKDKEAIVSYLSSSIFQGVGRKTAELIVESLGVEALDKIYEDKDVLFAIKGIPTQRKDTIYATIVANKQTQDIILKLNEYNLSNNLILKIYNFYKHNTLRTITENPYSLIKDIKGINFKTVDKIAETNEITANDQERILYGFIYTINTYCFSTGNTYISKNNLLYNTFNILYSSRNIAVDKEDILKAYTYALDTAKLIEIEGRVFLPEIYYSEYSIYSDINRRLEMKNTEDISEKLLDKYIEEVEDELGIEYDIVQIAAIKNCIQNNFSILTGGPGTGKTTIILAVIKIFQKINNYSIHDLLDETRNIITLCAPTGKAAKRMSESTGFYASTIHKAIGWSTEDENMEEFVSDKSIKSELVIIDESSMIDVFLMYNLLKIIHKDAKIILVGDNDQLPSIAPGNVLNDLINSKAISTVKLNKIFRQSEHSSIINISHSIKNDIPFDILENFDDKEFISANKNEMINVISAVYDDLLKNTSKENIQILAPIYKGTSGINEINTAIQSRFNDNEEQIEYGELIYKVDDRVMQLVNRPEDNIFNGDIGYIKEIYKEGNKLKIVIDYDDNFVTYEKQELNQITLSYACSIHKAQGSEFENVIIPFIDNYNFMLNKNLTYTAITRAKKKLILCGNHNVFYKSIEPTNTVNRQTALEWFFTTDREANIEDIEIDEELKTYILDFQNINTIDPMIGMENIKPTDFL</sequence>
<dbReference type="Pfam" id="PF18335">
    <property type="entry name" value="SH3_13"/>
    <property type="match status" value="1"/>
</dbReference>
<evidence type="ECO:0000256" key="3">
    <source>
        <dbReference type="HAMAP-Rule" id="MF_01488"/>
    </source>
</evidence>
<dbReference type="HAMAP" id="MF_01488">
    <property type="entry name" value="RecD2"/>
    <property type="match status" value="1"/>
</dbReference>
<feature type="domain" description="UvrD-like helicase C-terminal" evidence="4">
    <location>
        <begin position="660"/>
        <end position="706"/>
    </location>
</feature>
<gene>
    <name evidence="3" type="primary">recD2</name>
    <name evidence="8" type="ORF">HMPREF0428_00189</name>
</gene>
<dbReference type="InterPro" id="IPR027785">
    <property type="entry name" value="UvrD-like_helicase_C"/>
</dbReference>
<feature type="binding site" evidence="3">
    <location>
        <begin position="357"/>
        <end position="361"/>
    </location>
    <ligand>
        <name>ATP</name>
        <dbReference type="ChEBI" id="CHEBI:30616"/>
    </ligand>
</feature>
<dbReference type="CDD" id="cd18809">
    <property type="entry name" value="SF1_C_RecD"/>
    <property type="match status" value="1"/>
</dbReference>
<accession>A0AA87B8C6</accession>
<dbReference type="EC" id="5.6.2.3" evidence="3"/>